<feature type="transmembrane region" description="Helical" evidence="1">
    <location>
        <begin position="112"/>
        <end position="129"/>
    </location>
</feature>
<keyword evidence="1" id="KW-0472">Membrane</keyword>
<keyword evidence="1" id="KW-1133">Transmembrane helix</keyword>
<evidence type="ECO:0000313" key="3">
    <source>
        <dbReference type="Proteomes" id="UP000767854"/>
    </source>
</evidence>
<dbReference type="Proteomes" id="UP000767854">
    <property type="component" value="Unassembled WGS sequence"/>
</dbReference>
<protein>
    <submittedName>
        <fullName evidence="2">Uncharacterized membrane protein HdeD (DUF308 family)</fullName>
    </submittedName>
</protein>
<name>A0ABS2MMA3_9FIRM</name>
<keyword evidence="3" id="KW-1185">Reference proteome</keyword>
<feature type="transmembrane region" description="Helical" evidence="1">
    <location>
        <begin position="61"/>
        <end position="78"/>
    </location>
</feature>
<feature type="transmembrane region" description="Helical" evidence="1">
    <location>
        <begin position="34"/>
        <end position="56"/>
    </location>
</feature>
<feature type="transmembrane region" description="Helical" evidence="1">
    <location>
        <begin position="84"/>
        <end position="103"/>
    </location>
</feature>
<keyword evidence="1" id="KW-0812">Transmembrane</keyword>
<sequence>MTLFRKMNLFQIIGLIISITGLLFMAFPSFIGTLAIRVITFIFLMIGFYSFTFALVSGSKLSIIASAAVLILSFYAFIRPENVLMIIGLGCIISGTNGMIMFFKTRGEGKEKAVISSIILILLGVFAVINSKAALATVVMILGIMITIIGLVVFFLGKTLIIRKQKAFFKSHAYSGPRGRVIINIDSDDVEEIDYKEIK</sequence>
<feature type="transmembrane region" description="Helical" evidence="1">
    <location>
        <begin position="7"/>
        <end position="28"/>
    </location>
</feature>
<feature type="transmembrane region" description="Helical" evidence="1">
    <location>
        <begin position="135"/>
        <end position="156"/>
    </location>
</feature>
<evidence type="ECO:0000313" key="2">
    <source>
        <dbReference type="EMBL" id="MBM7560527.1"/>
    </source>
</evidence>
<dbReference type="RefSeq" id="WP_204661036.1">
    <property type="nucleotide sequence ID" value="NZ_JAFBDT010000001.1"/>
</dbReference>
<dbReference type="EMBL" id="JAFBDT010000001">
    <property type="protein sequence ID" value="MBM7560527.1"/>
    <property type="molecule type" value="Genomic_DNA"/>
</dbReference>
<reference evidence="2 3" key="1">
    <citation type="submission" date="2021-01" db="EMBL/GenBank/DDBJ databases">
        <title>Genomic Encyclopedia of Type Strains, Phase IV (KMG-IV): sequencing the most valuable type-strain genomes for metagenomic binning, comparative biology and taxonomic classification.</title>
        <authorList>
            <person name="Goeker M."/>
        </authorList>
    </citation>
    <scope>NUCLEOTIDE SEQUENCE [LARGE SCALE GENOMIC DNA]</scope>
    <source>
        <strain evidence="2 3">DSM 24436</strain>
    </source>
</reference>
<organism evidence="2 3">
    <name type="scientific">Fusibacter tunisiensis</name>
    <dbReference type="NCBI Taxonomy" id="1008308"/>
    <lineage>
        <taxon>Bacteria</taxon>
        <taxon>Bacillati</taxon>
        <taxon>Bacillota</taxon>
        <taxon>Clostridia</taxon>
        <taxon>Eubacteriales</taxon>
        <taxon>Eubacteriales Family XII. Incertae Sedis</taxon>
        <taxon>Fusibacter</taxon>
    </lineage>
</organism>
<gene>
    <name evidence="2" type="ORF">JOC49_000036</name>
</gene>
<accession>A0ABS2MMA3</accession>
<evidence type="ECO:0000256" key="1">
    <source>
        <dbReference type="SAM" id="Phobius"/>
    </source>
</evidence>
<proteinExistence type="predicted"/>
<comment type="caution">
    <text evidence="2">The sequence shown here is derived from an EMBL/GenBank/DDBJ whole genome shotgun (WGS) entry which is preliminary data.</text>
</comment>